<feature type="region of interest" description="Disordered" evidence="2">
    <location>
        <begin position="254"/>
        <end position="276"/>
    </location>
</feature>
<feature type="compositionally biased region" description="Polar residues" evidence="2">
    <location>
        <begin position="135"/>
        <end position="149"/>
    </location>
</feature>
<feature type="compositionally biased region" description="Basic and acidic residues" evidence="2">
    <location>
        <begin position="45"/>
        <end position="63"/>
    </location>
</feature>
<gene>
    <name evidence="3" type="primary">PLEST009946</name>
    <name evidence="3" type="ORF">PLESTB_001025800</name>
</gene>
<feature type="region of interest" description="Disordered" evidence="2">
    <location>
        <begin position="859"/>
        <end position="892"/>
    </location>
</feature>
<feature type="compositionally biased region" description="Acidic residues" evidence="2">
    <location>
        <begin position="1564"/>
        <end position="1597"/>
    </location>
</feature>
<keyword evidence="1" id="KW-0175">Coiled coil</keyword>
<evidence type="ECO:0000256" key="2">
    <source>
        <dbReference type="SAM" id="MobiDB-lite"/>
    </source>
</evidence>
<sequence length="1597" mass="159367">MASSQTQQQPAQSPFKLFSRVSWKKGGKKAKQANLGEENNMYYHPELKRWVERGKEEEAERDAAGPPPPPTLSSGSLTSAPLHKRSLSQRYVLQPNLSISSSMASMAGSLSQTDLAGLVGGANMGDSFSGPPSAIGSTAPSPPQSSNCLAPQGGFTSGPPSSTGLGFFVPPPPQRAASQPSGGSFFVPRPPAPEDRPVGDVSGEPAADEPVQQPPEGGECAAASGSAEADGDGGAGAAAAAKYEAAAAAAQSQSGDGAVDGDHAASGGTDGPVHLIDADADKPAEVTASQVPESPVWSPDALKHQQFGSPVALSADNSTAGALQPPLARECYRRLRDGTAANASDGGAAISLHEGMGIAPASRPHVADGQTGEAAAAAANVLFELSAEGAEEGVEAGTVVAAADGCGDAVGDGGPAPAEGGQTAESLANGDAATAVATADAAPAGDALTAPLEAAAADSTGFGSGSGGAVYSQYYYQQYAYLYQYAVEQGYSEADAVAYAQYYAAVYAQQYEAQAPEGQLGEAETAAVGAVGVEAVKAAGGSAAPDADAAASAAATAGPEEADGAAVEAAWQVVAGAVEEEAPQAAVWSGAEVEDGGRREEDPVYVTAAAPPAHIGPAGACMTGTEAAAEAEVGPVLISAAPLPADLTAAATAAAQHHQSAVTAAVAAAAAAVEQQLKEQQQHAGGLLGTDAAAPATEAVADASGLPPAGAGLAPQQLLLGLGAAGAKRLTQLSSAVASLGATVAASAPVAAALSAAASTAAAVACGGGFAGLEAGLSDDDFDRIMHPGDPAKLDGPLPWELPEHLRTGRKFLALCANWQLANPGQPYAPHLLLQQPPQQQQTQQQAAVVEADGAHVAHAAEGSSGSAGGAGPVAAAPEQGQQPVAAAEVAEEEQLSSYERACRLAQFGQPAATLMLPAKPSATTTTAPAAAAPAPAAEEPELPPQQPQPQEMSQEPPQQTQPQEPPQPLPASPESEWPTSNGEVPVVAPVEAVTESGPAEHVSLPTQQQEQPEFTPSELSAAQVPNGGVPTSAGEVLEEVGAKVAADAADADAAAAQLPRLGTVDAVSFFEELSEHAQTLAAVPVEPPVAVVEDLAGAGPIVVAPEEAEASEGVAAAAEASPGAASEDGGMQDGAEAAHAATAAAAAAAIDSVVAALEQLRSSAAAGVDGDVAVADPVTGTALLLQIQASLAQATEALAGMGVDVSALASLAGIPKLQTPVTPTEWTPGAGHKRPRVEASPATPTRVASTGTEGVVTPLLPPGPPMARPVAEELATDGVAAAGAVGPGERFQQLGRRLSDASAEAAAALAAAAAESAGGVGSTLPVQPLVHQQQSVVLSLNVVPAPEVDVAAVEERVRCEERAAAETRLSAVVDSEREAAALVIAGVERERDGLAQRCEELEAALAAAVSEREGLVARLGEAEADCRQARAAGEVAEAERGVLAARLSEVTAERDALAAALSSERAEKAALAEALSVARCDNEELRRRYAERFSALSSELEATRGSLAELQGEHDELLLCLGQESTKVEVLTGALREAGGDPEPLIQRIEAEYETMGLGQGEGEGEEEAAEEEGQEEQAEAVEEAGEGWEGEDLVL</sequence>
<feature type="compositionally biased region" description="Low complexity" evidence="2">
    <location>
        <begin position="216"/>
        <end position="228"/>
    </location>
</feature>
<feature type="region of interest" description="Disordered" evidence="2">
    <location>
        <begin position="1557"/>
        <end position="1597"/>
    </location>
</feature>
<organism evidence="3 4">
    <name type="scientific">Pleodorina starrii</name>
    <dbReference type="NCBI Taxonomy" id="330485"/>
    <lineage>
        <taxon>Eukaryota</taxon>
        <taxon>Viridiplantae</taxon>
        <taxon>Chlorophyta</taxon>
        <taxon>core chlorophytes</taxon>
        <taxon>Chlorophyceae</taxon>
        <taxon>CS clade</taxon>
        <taxon>Chlamydomonadales</taxon>
        <taxon>Volvocaceae</taxon>
        <taxon>Pleodorina</taxon>
    </lineage>
</organism>
<feature type="region of interest" description="Disordered" evidence="2">
    <location>
        <begin position="23"/>
        <end position="87"/>
    </location>
</feature>
<dbReference type="PANTHER" id="PTHR13402">
    <property type="entry name" value="RGPR-RELATED"/>
    <property type="match status" value="1"/>
</dbReference>
<feature type="region of interest" description="Disordered" evidence="2">
    <location>
        <begin position="1221"/>
        <end position="1270"/>
    </location>
</feature>
<keyword evidence="4" id="KW-1185">Reference proteome</keyword>
<reference evidence="3 4" key="1">
    <citation type="journal article" date="2023" name="Commun. Biol.">
        <title>Reorganization of the ancestral sex-determining regions during the evolution of trioecy in Pleodorina starrii.</title>
        <authorList>
            <person name="Takahashi K."/>
            <person name="Suzuki S."/>
            <person name="Kawai-Toyooka H."/>
            <person name="Yamamoto K."/>
            <person name="Hamaji T."/>
            <person name="Ootsuki R."/>
            <person name="Yamaguchi H."/>
            <person name="Kawachi M."/>
            <person name="Higashiyama T."/>
            <person name="Nozaki H."/>
        </authorList>
    </citation>
    <scope>NUCLEOTIDE SEQUENCE [LARGE SCALE GENOMIC DNA]</scope>
    <source>
        <strain evidence="3 4">NIES-4479</strain>
    </source>
</reference>
<dbReference type="Proteomes" id="UP001165080">
    <property type="component" value="Unassembled WGS sequence"/>
</dbReference>
<feature type="compositionally biased region" description="Low complexity" evidence="2">
    <location>
        <begin position="921"/>
        <end position="938"/>
    </location>
</feature>
<evidence type="ECO:0000256" key="1">
    <source>
        <dbReference type="SAM" id="Coils"/>
    </source>
</evidence>
<dbReference type="GO" id="GO:0070971">
    <property type="term" value="C:endoplasmic reticulum exit site"/>
    <property type="evidence" value="ECO:0007669"/>
    <property type="project" value="TreeGrafter"/>
</dbReference>
<evidence type="ECO:0000313" key="3">
    <source>
        <dbReference type="EMBL" id="GLC55759.1"/>
    </source>
</evidence>
<accession>A0A9W6BP96</accession>
<dbReference type="EMBL" id="BRXU01000014">
    <property type="protein sequence ID" value="GLC55759.1"/>
    <property type="molecule type" value="Genomic_DNA"/>
</dbReference>
<feature type="region of interest" description="Disordered" evidence="2">
    <location>
        <begin position="921"/>
        <end position="983"/>
    </location>
</feature>
<evidence type="ECO:0000313" key="4">
    <source>
        <dbReference type="Proteomes" id="UP001165080"/>
    </source>
</evidence>
<feature type="compositionally biased region" description="Low complexity" evidence="2">
    <location>
        <begin position="153"/>
        <end position="168"/>
    </location>
</feature>
<feature type="region of interest" description="Disordered" evidence="2">
    <location>
        <begin position="123"/>
        <end position="234"/>
    </location>
</feature>
<feature type="compositionally biased region" description="Low complexity" evidence="2">
    <location>
        <begin position="72"/>
        <end position="81"/>
    </location>
</feature>
<dbReference type="PANTHER" id="PTHR13402:SF6">
    <property type="entry name" value="SECRETORY 16, ISOFORM I"/>
    <property type="match status" value="1"/>
</dbReference>
<proteinExistence type="predicted"/>
<dbReference type="GO" id="GO:0012507">
    <property type="term" value="C:ER to Golgi transport vesicle membrane"/>
    <property type="evidence" value="ECO:0007669"/>
    <property type="project" value="TreeGrafter"/>
</dbReference>
<feature type="compositionally biased region" description="Low complexity" evidence="2">
    <location>
        <begin position="873"/>
        <end position="889"/>
    </location>
</feature>
<dbReference type="GO" id="GO:0070973">
    <property type="term" value="P:protein localization to endoplasmic reticulum exit site"/>
    <property type="evidence" value="ECO:0007669"/>
    <property type="project" value="TreeGrafter"/>
</dbReference>
<name>A0A9W6BP96_9CHLO</name>
<comment type="caution">
    <text evidence="3">The sequence shown here is derived from an EMBL/GenBank/DDBJ whole genome shotgun (WGS) entry which is preliminary data.</text>
</comment>
<protein>
    <submittedName>
        <fullName evidence="3">Uncharacterized protein</fullName>
    </submittedName>
</protein>
<dbReference type="OrthoDB" id="553244at2759"/>
<feature type="region of interest" description="Disordered" evidence="2">
    <location>
        <begin position="1000"/>
        <end position="1022"/>
    </location>
</feature>
<feature type="compositionally biased region" description="Low complexity" evidence="2">
    <location>
        <begin position="1006"/>
        <end position="1017"/>
    </location>
</feature>
<feature type="coiled-coil region" evidence="1">
    <location>
        <begin position="1385"/>
        <end position="1419"/>
    </location>
</feature>
<dbReference type="GO" id="GO:0007030">
    <property type="term" value="P:Golgi organization"/>
    <property type="evidence" value="ECO:0007669"/>
    <property type="project" value="TreeGrafter"/>
</dbReference>
<feature type="compositionally biased region" description="Low complexity" evidence="2">
    <location>
        <begin position="949"/>
        <end position="963"/>
    </location>
</feature>
<feature type="compositionally biased region" description="Polar residues" evidence="2">
    <location>
        <begin position="1243"/>
        <end position="1253"/>
    </location>
</feature>